<dbReference type="GO" id="GO:0004523">
    <property type="term" value="F:RNA-DNA hybrid ribonuclease activity"/>
    <property type="evidence" value="ECO:0007669"/>
    <property type="project" value="InterPro"/>
</dbReference>
<dbReference type="PANTHER" id="PTHR47074">
    <property type="entry name" value="BNAC02G40300D PROTEIN"/>
    <property type="match status" value="1"/>
</dbReference>
<dbReference type="SUPFAM" id="SSF53098">
    <property type="entry name" value="Ribonuclease H-like"/>
    <property type="match status" value="1"/>
</dbReference>
<dbReference type="Pfam" id="PF13456">
    <property type="entry name" value="RVT_3"/>
    <property type="match status" value="1"/>
</dbReference>
<reference evidence="2 3" key="1">
    <citation type="submission" date="2024-01" db="EMBL/GenBank/DDBJ databases">
        <title>A telomere-to-telomere, gap-free genome of sweet tea (Lithocarpus litseifolius).</title>
        <authorList>
            <person name="Zhou J."/>
        </authorList>
    </citation>
    <scope>NUCLEOTIDE SEQUENCE [LARGE SCALE GENOMIC DNA]</scope>
    <source>
        <strain evidence="2">Zhou-2022a</strain>
        <tissue evidence="2">Leaf</tissue>
    </source>
</reference>
<name>A0AAW2CPB3_9ROSI</name>
<dbReference type="InterPro" id="IPR044730">
    <property type="entry name" value="RNase_H-like_dom_plant"/>
</dbReference>
<sequence length="246" mass="27135">MSSVEIWQGFGDISNVALDILKNGTNRDLEVFFGVAWAIWYNRNQAAFESKCQMPDQIWRFARNLLGDYKGALVALIMNLGDKNNAWTPPPPGVVKMNVDGATSEDGRNSSVGVVIRDSYGAVIAACGKFLQGQFSVTEVEALAMEYGILLARDMNLTQIIVESDAIPIVNSINKNFIEGSIGHLFQGILALLSSFSSWKVNHVKRDYNRATHEAAHLARRSEGSQVWIGVLLMAVQEIIQSECIK</sequence>
<dbReference type="CDD" id="cd06222">
    <property type="entry name" value="RNase_H_like"/>
    <property type="match status" value="1"/>
</dbReference>
<dbReference type="InterPro" id="IPR036397">
    <property type="entry name" value="RNaseH_sf"/>
</dbReference>
<dbReference type="PANTHER" id="PTHR47074:SF48">
    <property type="entry name" value="POLYNUCLEOTIDYL TRANSFERASE, RIBONUCLEASE H-LIKE SUPERFAMILY PROTEIN"/>
    <property type="match status" value="1"/>
</dbReference>
<dbReference type="InterPro" id="IPR002156">
    <property type="entry name" value="RNaseH_domain"/>
</dbReference>
<dbReference type="Proteomes" id="UP001459277">
    <property type="component" value="Unassembled WGS sequence"/>
</dbReference>
<dbReference type="AlphaFoldDB" id="A0AAW2CPB3"/>
<dbReference type="Gene3D" id="3.30.420.10">
    <property type="entry name" value="Ribonuclease H-like superfamily/Ribonuclease H"/>
    <property type="match status" value="1"/>
</dbReference>
<evidence type="ECO:0000313" key="3">
    <source>
        <dbReference type="Proteomes" id="UP001459277"/>
    </source>
</evidence>
<keyword evidence="3" id="KW-1185">Reference proteome</keyword>
<protein>
    <recommendedName>
        <fullName evidence="1">RNase H type-1 domain-containing protein</fullName>
    </recommendedName>
</protein>
<dbReference type="GO" id="GO:0003676">
    <property type="term" value="F:nucleic acid binding"/>
    <property type="evidence" value="ECO:0007669"/>
    <property type="project" value="InterPro"/>
</dbReference>
<dbReference type="InterPro" id="IPR012337">
    <property type="entry name" value="RNaseH-like_sf"/>
</dbReference>
<gene>
    <name evidence="2" type="ORF">SO802_019231</name>
</gene>
<dbReference type="InterPro" id="IPR052929">
    <property type="entry name" value="RNase_H-like_EbsB-rel"/>
</dbReference>
<accession>A0AAW2CPB3</accession>
<proteinExistence type="predicted"/>
<organism evidence="2 3">
    <name type="scientific">Lithocarpus litseifolius</name>
    <dbReference type="NCBI Taxonomy" id="425828"/>
    <lineage>
        <taxon>Eukaryota</taxon>
        <taxon>Viridiplantae</taxon>
        <taxon>Streptophyta</taxon>
        <taxon>Embryophyta</taxon>
        <taxon>Tracheophyta</taxon>
        <taxon>Spermatophyta</taxon>
        <taxon>Magnoliopsida</taxon>
        <taxon>eudicotyledons</taxon>
        <taxon>Gunneridae</taxon>
        <taxon>Pentapetalae</taxon>
        <taxon>rosids</taxon>
        <taxon>fabids</taxon>
        <taxon>Fagales</taxon>
        <taxon>Fagaceae</taxon>
        <taxon>Lithocarpus</taxon>
    </lineage>
</organism>
<evidence type="ECO:0000259" key="1">
    <source>
        <dbReference type="Pfam" id="PF13456"/>
    </source>
</evidence>
<dbReference type="EMBL" id="JAZDWU010000006">
    <property type="protein sequence ID" value="KAK9999628.1"/>
    <property type="molecule type" value="Genomic_DNA"/>
</dbReference>
<comment type="caution">
    <text evidence="2">The sequence shown here is derived from an EMBL/GenBank/DDBJ whole genome shotgun (WGS) entry which is preliminary data.</text>
</comment>
<evidence type="ECO:0000313" key="2">
    <source>
        <dbReference type="EMBL" id="KAK9999628.1"/>
    </source>
</evidence>
<feature type="domain" description="RNase H type-1" evidence="1">
    <location>
        <begin position="98"/>
        <end position="218"/>
    </location>
</feature>